<keyword evidence="2" id="KW-1185">Reference proteome</keyword>
<accession>A0ACC0UZC0</accession>
<reference evidence="1" key="1">
    <citation type="submission" date="2022-10" db="EMBL/GenBank/DDBJ databases">
        <title>Complete Genome of Trichothecium roseum strain YXFP-22015, a Plant Pathogen Isolated from Citrus.</title>
        <authorList>
            <person name="Wang Y."/>
            <person name="Zhu L."/>
        </authorList>
    </citation>
    <scope>NUCLEOTIDE SEQUENCE</scope>
    <source>
        <strain evidence="1">YXFP-22015</strain>
    </source>
</reference>
<evidence type="ECO:0000313" key="1">
    <source>
        <dbReference type="EMBL" id="KAI9899489.1"/>
    </source>
</evidence>
<gene>
    <name evidence="1" type="ORF">N3K66_005950</name>
</gene>
<dbReference type="Proteomes" id="UP001163324">
    <property type="component" value="Chromosome 5"/>
</dbReference>
<evidence type="ECO:0000313" key="2">
    <source>
        <dbReference type="Proteomes" id="UP001163324"/>
    </source>
</evidence>
<protein>
    <submittedName>
        <fullName evidence="1">Uncharacterized protein</fullName>
    </submittedName>
</protein>
<name>A0ACC0UZC0_9HYPO</name>
<sequence>MPTLDSIPKHKLGANGPLIPALGLGLMGLSHETYGATGTDEEKFQFLDRAHEIGARNWDTADLYGDGEELVGRWFKRTGKRDDIFLASKFGFVKGSKTYEVDSSYEYCKKACNESLRLLGVESIDLYYMHHANPDTPIEETMRALAELQAEGKIKHIGLSAVSSNTLRRAVKVAPVAAVQSDYSPFVLDPENAKGTNLIPTCRELGVAFFAAMPLGRGLITPAFASGTLADDEKDVRPRLMPRFLAENRERNAGTVSSFQSLAEAKGCTAPQLSLAWLLRQGDDIFPIPGTKRVAYLEQNWAALDVELSDEDVAEIRAFLEGAEIAGSAMPPGFEKYGYVNTREP</sequence>
<proteinExistence type="predicted"/>
<organism evidence="1 2">
    <name type="scientific">Trichothecium roseum</name>
    <dbReference type="NCBI Taxonomy" id="47278"/>
    <lineage>
        <taxon>Eukaryota</taxon>
        <taxon>Fungi</taxon>
        <taxon>Dikarya</taxon>
        <taxon>Ascomycota</taxon>
        <taxon>Pezizomycotina</taxon>
        <taxon>Sordariomycetes</taxon>
        <taxon>Hypocreomycetidae</taxon>
        <taxon>Hypocreales</taxon>
        <taxon>Hypocreales incertae sedis</taxon>
        <taxon>Trichothecium</taxon>
    </lineage>
</organism>
<dbReference type="EMBL" id="CM047944">
    <property type="protein sequence ID" value="KAI9899489.1"/>
    <property type="molecule type" value="Genomic_DNA"/>
</dbReference>
<comment type="caution">
    <text evidence="1">The sequence shown here is derived from an EMBL/GenBank/DDBJ whole genome shotgun (WGS) entry which is preliminary data.</text>
</comment>